<dbReference type="EnsemblPlants" id="Pp3c7_20720V3.3">
    <property type="protein sequence ID" value="Pp3c7_20720V3.3"/>
    <property type="gene ID" value="Pp3c7_20720"/>
</dbReference>
<dbReference type="PANTHER" id="PTHR10166:SF37">
    <property type="entry name" value="STOLID, ISOFORM H"/>
    <property type="match status" value="1"/>
</dbReference>
<name>A0A2K1KCD4_PHYPA</name>
<evidence type="ECO:0000313" key="3">
    <source>
        <dbReference type="EMBL" id="PNR51444.1"/>
    </source>
</evidence>
<dbReference type="PaxDb" id="3218-PP1S2_334V6.1"/>
<dbReference type="Gramene" id="Pp3c7_20720V3.1">
    <property type="protein sequence ID" value="Pp3c7_20720V3.1"/>
    <property type="gene ID" value="Pp3c7_20720"/>
</dbReference>
<dbReference type="OMA" id="GHTNFEQ"/>
<dbReference type="CDD" id="cd18773">
    <property type="entry name" value="PDC1_HK_sensor"/>
    <property type="match status" value="1"/>
</dbReference>
<dbReference type="OrthoDB" id="10054666at2759"/>
<keyword evidence="5" id="KW-1185">Reference proteome</keyword>
<reference evidence="4" key="3">
    <citation type="submission" date="2020-12" db="UniProtKB">
        <authorList>
            <consortium name="EnsemblPlants"/>
        </authorList>
    </citation>
    <scope>IDENTIFICATION</scope>
</reference>
<organism evidence="3">
    <name type="scientific">Physcomitrium patens</name>
    <name type="common">Spreading-leaved earth moss</name>
    <name type="synonym">Physcomitrella patens</name>
    <dbReference type="NCBI Taxonomy" id="3218"/>
    <lineage>
        <taxon>Eukaryota</taxon>
        <taxon>Viridiplantae</taxon>
        <taxon>Streptophyta</taxon>
        <taxon>Embryophyta</taxon>
        <taxon>Bryophyta</taxon>
        <taxon>Bryophytina</taxon>
        <taxon>Bryopsida</taxon>
        <taxon>Funariidae</taxon>
        <taxon>Funariales</taxon>
        <taxon>Funariaceae</taxon>
        <taxon>Physcomitrium</taxon>
    </lineage>
</organism>
<reference evidence="3 5" key="1">
    <citation type="journal article" date="2008" name="Science">
        <title>The Physcomitrella genome reveals evolutionary insights into the conquest of land by plants.</title>
        <authorList>
            <person name="Rensing S."/>
            <person name="Lang D."/>
            <person name="Zimmer A."/>
            <person name="Terry A."/>
            <person name="Salamov A."/>
            <person name="Shapiro H."/>
            <person name="Nishiyama T."/>
            <person name="Perroud P.-F."/>
            <person name="Lindquist E."/>
            <person name="Kamisugi Y."/>
            <person name="Tanahashi T."/>
            <person name="Sakakibara K."/>
            <person name="Fujita T."/>
            <person name="Oishi K."/>
            <person name="Shin-I T."/>
            <person name="Kuroki Y."/>
            <person name="Toyoda A."/>
            <person name="Suzuki Y."/>
            <person name="Hashimoto A."/>
            <person name="Yamaguchi K."/>
            <person name="Sugano A."/>
            <person name="Kohara Y."/>
            <person name="Fujiyama A."/>
            <person name="Anterola A."/>
            <person name="Aoki S."/>
            <person name="Ashton N."/>
            <person name="Barbazuk W.B."/>
            <person name="Barker E."/>
            <person name="Bennetzen J."/>
            <person name="Bezanilla M."/>
            <person name="Blankenship R."/>
            <person name="Cho S.H."/>
            <person name="Dutcher S."/>
            <person name="Estelle M."/>
            <person name="Fawcett J.A."/>
            <person name="Gundlach H."/>
            <person name="Hanada K."/>
            <person name="Heyl A."/>
            <person name="Hicks K.A."/>
            <person name="Hugh J."/>
            <person name="Lohr M."/>
            <person name="Mayer K."/>
            <person name="Melkozernov A."/>
            <person name="Murata T."/>
            <person name="Nelson D."/>
            <person name="Pils B."/>
            <person name="Prigge M."/>
            <person name="Reiss B."/>
            <person name="Renner T."/>
            <person name="Rombauts S."/>
            <person name="Rushton P."/>
            <person name="Sanderfoot A."/>
            <person name="Schween G."/>
            <person name="Shiu S.-H."/>
            <person name="Stueber K."/>
            <person name="Theodoulou F.L."/>
            <person name="Tu H."/>
            <person name="Van de Peer Y."/>
            <person name="Verrier P.J."/>
            <person name="Waters E."/>
            <person name="Wood A."/>
            <person name="Yang L."/>
            <person name="Cove D."/>
            <person name="Cuming A."/>
            <person name="Hasebe M."/>
            <person name="Lucas S."/>
            <person name="Mishler D.B."/>
            <person name="Reski R."/>
            <person name="Grigoriev I."/>
            <person name="Quatrano R.S."/>
            <person name="Boore J.L."/>
        </authorList>
    </citation>
    <scope>NUCLEOTIDE SEQUENCE [LARGE SCALE GENOMIC DNA]</scope>
    <source>
        <strain evidence="4 5">cv. Gransden 2004</strain>
    </source>
</reference>
<keyword evidence="1" id="KW-0472">Membrane</keyword>
<dbReference type="STRING" id="3218.A0A2K1KCD4"/>
<evidence type="ECO:0000256" key="1">
    <source>
        <dbReference type="SAM" id="Phobius"/>
    </source>
</evidence>
<dbReference type="RefSeq" id="XP_024380872.1">
    <property type="nucleotide sequence ID" value="XM_024525104.2"/>
</dbReference>
<dbReference type="GO" id="GO:0005891">
    <property type="term" value="C:voltage-gated calcium channel complex"/>
    <property type="evidence" value="ECO:0000318"/>
    <property type="project" value="GO_Central"/>
</dbReference>
<dbReference type="PROSITE" id="PS50234">
    <property type="entry name" value="VWFA"/>
    <property type="match status" value="1"/>
</dbReference>
<evidence type="ECO:0000313" key="4">
    <source>
        <dbReference type="EnsemblPlants" id="Pp3c7_20720V3.1"/>
    </source>
</evidence>
<sequence length="595" mass="65250">MVRGVWRCSELRVQIRFSATMVTWTVRHPGSILSLLVICAVLCGPGGVSVVSGADDGSRFNDHKELEVLSIASKAEENHANCYLVSSCKSECSRERCRPLTEEHTLCAKVDKNEYCPKSNVGSGCNQMWLNYDRSYVTLPPNSNSDALQTEMSKDICLQRPMDSTFKTISFPDHYSYTYYGSTSGAWRSFPGRDATDQKCANFECRRRPWYLDGISVAKQVKILIDTGNSMGIGVTGEYQRPLQTTYLHVAIDITSSLLQTLSPGDWVEVWSFNTSGAVSLGAPVNVGPYTDPNSRPELRPLDNSVRALTHSADPAPSDLATAITKSVSSFQSTATQTLKVIIVFTDGLFSDFNTTTFPTALIAQNRVKIILFKLPRNSDSDPFLLKTTLQPILCGVQGSFELLEAPATLNPLYAIRSYFSYLAKIHEDIVESKATWSNVYKSVSQELDAVTVTAPAFDKQGSLIGVAGIDVFLSEMESRTRSLVVADLSNRRRGTQPAPANVTFVCSYQNQSLEAAAPTSCSSTLLPADGVLCQATDTRNLADRVCCGQCSTVPPPPYAWWKILLICVASLLGIVISSLALYCYCCRPNNEIMF</sequence>
<dbReference type="Proteomes" id="UP000006727">
    <property type="component" value="Chromosome 7"/>
</dbReference>
<feature type="domain" description="VWFA" evidence="2">
    <location>
        <begin position="220"/>
        <end position="430"/>
    </location>
</feature>
<dbReference type="Gramene" id="Pp3c7_20720V3.3">
    <property type="protein sequence ID" value="Pp3c7_20720V3.3"/>
    <property type="gene ID" value="Pp3c7_20720"/>
</dbReference>
<feature type="transmembrane region" description="Helical" evidence="1">
    <location>
        <begin position="560"/>
        <end position="585"/>
    </location>
</feature>
<protein>
    <recommendedName>
        <fullName evidence="2">VWFA domain-containing protein</fullName>
    </recommendedName>
</protein>
<dbReference type="EnsemblPlants" id="Pp3c7_20720V3.1">
    <property type="protein sequence ID" value="Pp3c7_20720V3.1"/>
    <property type="gene ID" value="Pp3c7_20720"/>
</dbReference>
<dbReference type="SUPFAM" id="SSF53300">
    <property type="entry name" value="vWA-like"/>
    <property type="match status" value="1"/>
</dbReference>
<dbReference type="Gene3D" id="3.40.50.410">
    <property type="entry name" value="von Willebrand factor, type A domain"/>
    <property type="match status" value="1"/>
</dbReference>
<accession>A0A2K1KCD4</accession>
<dbReference type="InterPro" id="IPR036465">
    <property type="entry name" value="vWFA_dom_sf"/>
</dbReference>
<dbReference type="PANTHER" id="PTHR10166">
    <property type="entry name" value="VOLTAGE-DEPENDENT CALCIUM CHANNEL SUBUNIT ALPHA-2/DELTA-RELATED"/>
    <property type="match status" value="1"/>
</dbReference>
<dbReference type="InterPro" id="IPR051173">
    <property type="entry name" value="Ca_channel_alpha-2/delta"/>
</dbReference>
<gene>
    <name evidence="4" type="primary">LOC112284823</name>
    <name evidence="3" type="ORF">PHYPA_010631</name>
</gene>
<evidence type="ECO:0000313" key="5">
    <source>
        <dbReference type="Proteomes" id="UP000006727"/>
    </source>
</evidence>
<dbReference type="Pfam" id="PF22673">
    <property type="entry name" value="MCP-like_PDC_1"/>
    <property type="match status" value="1"/>
</dbReference>
<keyword evidence="1" id="KW-1133">Transmembrane helix</keyword>
<evidence type="ECO:0000259" key="2">
    <source>
        <dbReference type="PROSITE" id="PS50234"/>
    </source>
</evidence>
<dbReference type="InterPro" id="IPR002035">
    <property type="entry name" value="VWF_A"/>
</dbReference>
<dbReference type="EMBL" id="ABEU02000007">
    <property type="protein sequence ID" value="PNR51444.1"/>
    <property type="molecule type" value="Genomic_DNA"/>
</dbReference>
<reference evidence="3 5" key="2">
    <citation type="journal article" date="2018" name="Plant J.">
        <title>The Physcomitrella patens chromosome-scale assembly reveals moss genome structure and evolution.</title>
        <authorList>
            <person name="Lang D."/>
            <person name="Ullrich K.K."/>
            <person name="Murat F."/>
            <person name="Fuchs J."/>
            <person name="Jenkins J."/>
            <person name="Haas F.B."/>
            <person name="Piednoel M."/>
            <person name="Gundlach H."/>
            <person name="Van Bel M."/>
            <person name="Meyberg R."/>
            <person name="Vives C."/>
            <person name="Morata J."/>
            <person name="Symeonidi A."/>
            <person name="Hiss M."/>
            <person name="Muchero W."/>
            <person name="Kamisugi Y."/>
            <person name="Saleh O."/>
            <person name="Blanc G."/>
            <person name="Decker E.L."/>
            <person name="van Gessel N."/>
            <person name="Grimwood J."/>
            <person name="Hayes R.D."/>
            <person name="Graham S.W."/>
            <person name="Gunter L.E."/>
            <person name="McDaniel S.F."/>
            <person name="Hoernstein S.N.W."/>
            <person name="Larsson A."/>
            <person name="Li F.W."/>
            <person name="Perroud P.F."/>
            <person name="Phillips J."/>
            <person name="Ranjan P."/>
            <person name="Rokshar D.S."/>
            <person name="Rothfels C.J."/>
            <person name="Schneider L."/>
            <person name="Shu S."/>
            <person name="Stevenson D.W."/>
            <person name="Thummler F."/>
            <person name="Tillich M."/>
            <person name="Villarreal Aguilar J.C."/>
            <person name="Widiez T."/>
            <person name="Wong G.K."/>
            <person name="Wymore A."/>
            <person name="Zhang Y."/>
            <person name="Zimmer A.D."/>
            <person name="Quatrano R.S."/>
            <person name="Mayer K.F.X."/>
            <person name="Goodstein D."/>
            <person name="Casacuberta J.M."/>
            <person name="Vandepoele K."/>
            <person name="Reski R."/>
            <person name="Cuming A.C."/>
            <person name="Tuskan G.A."/>
            <person name="Maumus F."/>
            <person name="Salse J."/>
            <person name="Schmutz J."/>
            <person name="Rensing S.A."/>
        </authorList>
    </citation>
    <scope>NUCLEOTIDE SEQUENCE [LARGE SCALE GENOMIC DNA]</scope>
    <source>
        <strain evidence="4 5">cv. Gransden 2004</strain>
    </source>
</reference>
<dbReference type="GeneID" id="112284823"/>
<proteinExistence type="predicted"/>
<keyword evidence="1" id="KW-0812">Transmembrane</keyword>
<dbReference type="AlphaFoldDB" id="A0A2K1KCD4"/>
<dbReference type="GO" id="GO:0005245">
    <property type="term" value="F:voltage-gated calcium channel activity"/>
    <property type="evidence" value="ECO:0000318"/>
    <property type="project" value="GO_Central"/>
</dbReference>